<proteinExistence type="predicted"/>
<reference evidence="2" key="1">
    <citation type="submission" date="2021-03" db="EMBL/GenBank/DDBJ databases">
        <title>Whole genome shotgun sequence of Actinoplanes auranticolor NBRC 12245.</title>
        <authorList>
            <person name="Komaki H."/>
            <person name="Tamura T."/>
        </authorList>
    </citation>
    <scope>NUCLEOTIDE SEQUENCE</scope>
    <source>
        <strain evidence="2">NBRC 12245</strain>
    </source>
</reference>
<organism evidence="2 3">
    <name type="scientific">Actinoplanes auranticolor</name>
    <dbReference type="NCBI Taxonomy" id="47988"/>
    <lineage>
        <taxon>Bacteria</taxon>
        <taxon>Bacillati</taxon>
        <taxon>Actinomycetota</taxon>
        <taxon>Actinomycetes</taxon>
        <taxon>Micromonosporales</taxon>
        <taxon>Micromonosporaceae</taxon>
        <taxon>Actinoplanes</taxon>
    </lineage>
</organism>
<evidence type="ECO:0000256" key="1">
    <source>
        <dbReference type="SAM" id="MobiDB-lite"/>
    </source>
</evidence>
<dbReference type="Proteomes" id="UP000681340">
    <property type="component" value="Unassembled WGS sequence"/>
</dbReference>
<accession>A0A919SCT8</accession>
<dbReference type="EMBL" id="BOQL01000026">
    <property type="protein sequence ID" value="GIM69344.1"/>
    <property type="molecule type" value="Genomic_DNA"/>
</dbReference>
<name>A0A919SCT8_9ACTN</name>
<comment type="caution">
    <text evidence="2">The sequence shown here is derived from an EMBL/GenBank/DDBJ whole genome shotgun (WGS) entry which is preliminary data.</text>
</comment>
<dbReference type="AlphaFoldDB" id="A0A919SCT8"/>
<evidence type="ECO:0000313" key="3">
    <source>
        <dbReference type="Proteomes" id="UP000681340"/>
    </source>
</evidence>
<evidence type="ECO:0000313" key="2">
    <source>
        <dbReference type="EMBL" id="GIM69344.1"/>
    </source>
</evidence>
<keyword evidence="3" id="KW-1185">Reference proteome</keyword>
<protein>
    <submittedName>
        <fullName evidence="2">Uncharacterized protein</fullName>
    </submittedName>
</protein>
<sequence length="64" mass="7385">MEIELVNQYSEAWVSRKSSLNRRETSPPQSLHARYFSRIQASRPDGESDSPCARVSGRVRCSWE</sequence>
<feature type="region of interest" description="Disordered" evidence="1">
    <location>
        <begin position="39"/>
        <end position="64"/>
    </location>
</feature>
<gene>
    <name evidence="2" type="ORF">Aau02nite_35750</name>
</gene>